<protein>
    <recommendedName>
        <fullName evidence="3">Carbohydrate kinase FGGY N-terminal domain-containing protein</fullName>
    </recommendedName>
</protein>
<dbReference type="InterPro" id="IPR050406">
    <property type="entry name" value="FGGY_Carb_Kinase"/>
</dbReference>
<sequence>LVDIKGKLISYFTSPYNTHRVSEKQVEQDPNDWINLILKGLREFKNTHPKYQLSALSICSQVNTHIFIDKYGEPLLPAIFWQDIRARNEAKEINDNIKNEQKISWWGTPMPIDASHAISRMLWIKKNKPEVWKKTKYVMLPKDYCIFKLTGEILSDPLSNIGLVDNNLKYIDELLELVPGAIKKVPPLKNITDTVGEIKKEYPFKGTKIINGTMDAWVGILGTGGFQSKKNIYLSGTSEILGINSKEVIPTPGIIVFPENENIKLHAGPTQSGGASKLWFCNLFNLTPIG</sequence>
<evidence type="ECO:0000259" key="3">
    <source>
        <dbReference type="Pfam" id="PF00370"/>
    </source>
</evidence>
<gene>
    <name evidence="4" type="ORF">METZ01_LOCUS391182</name>
</gene>
<dbReference type="InterPro" id="IPR018484">
    <property type="entry name" value="FGGY_N"/>
</dbReference>
<dbReference type="AlphaFoldDB" id="A0A382UXB8"/>
<reference evidence="4" key="1">
    <citation type="submission" date="2018-05" db="EMBL/GenBank/DDBJ databases">
        <authorList>
            <person name="Lanie J.A."/>
            <person name="Ng W.-L."/>
            <person name="Kazmierczak K.M."/>
            <person name="Andrzejewski T.M."/>
            <person name="Davidsen T.M."/>
            <person name="Wayne K.J."/>
            <person name="Tettelin H."/>
            <person name="Glass J.I."/>
            <person name="Rusch D."/>
            <person name="Podicherti R."/>
            <person name="Tsui H.-C.T."/>
            <person name="Winkler M.E."/>
        </authorList>
    </citation>
    <scope>NUCLEOTIDE SEQUENCE</scope>
</reference>
<dbReference type="SUPFAM" id="SSF53067">
    <property type="entry name" value="Actin-like ATPase domain"/>
    <property type="match status" value="1"/>
</dbReference>
<keyword evidence="2" id="KW-0418">Kinase</keyword>
<dbReference type="GO" id="GO:0005975">
    <property type="term" value="P:carbohydrate metabolic process"/>
    <property type="evidence" value="ECO:0007669"/>
    <property type="project" value="InterPro"/>
</dbReference>
<proteinExistence type="predicted"/>
<feature type="non-terminal residue" evidence="4">
    <location>
        <position position="1"/>
    </location>
</feature>
<feature type="domain" description="Carbohydrate kinase FGGY N-terminal" evidence="3">
    <location>
        <begin position="1"/>
        <end position="221"/>
    </location>
</feature>
<evidence type="ECO:0000256" key="2">
    <source>
        <dbReference type="ARBA" id="ARBA00022777"/>
    </source>
</evidence>
<feature type="non-terminal residue" evidence="4">
    <location>
        <position position="290"/>
    </location>
</feature>
<dbReference type="InterPro" id="IPR043129">
    <property type="entry name" value="ATPase_NBD"/>
</dbReference>
<dbReference type="EMBL" id="UINC01147167">
    <property type="protein sequence ID" value="SVD38328.1"/>
    <property type="molecule type" value="Genomic_DNA"/>
</dbReference>
<dbReference type="Gene3D" id="3.30.420.40">
    <property type="match status" value="1"/>
</dbReference>
<organism evidence="4">
    <name type="scientific">marine metagenome</name>
    <dbReference type="NCBI Taxonomy" id="408172"/>
    <lineage>
        <taxon>unclassified sequences</taxon>
        <taxon>metagenomes</taxon>
        <taxon>ecological metagenomes</taxon>
    </lineage>
</organism>
<accession>A0A382UXB8</accession>
<dbReference type="Pfam" id="PF00370">
    <property type="entry name" value="FGGY_N"/>
    <property type="match status" value="1"/>
</dbReference>
<name>A0A382UXB8_9ZZZZ</name>
<evidence type="ECO:0000313" key="4">
    <source>
        <dbReference type="EMBL" id="SVD38328.1"/>
    </source>
</evidence>
<dbReference type="PANTHER" id="PTHR43095">
    <property type="entry name" value="SUGAR KINASE"/>
    <property type="match status" value="1"/>
</dbReference>
<evidence type="ECO:0000256" key="1">
    <source>
        <dbReference type="ARBA" id="ARBA00022679"/>
    </source>
</evidence>
<keyword evidence="1" id="KW-0808">Transferase</keyword>
<dbReference type="GO" id="GO:0016301">
    <property type="term" value="F:kinase activity"/>
    <property type="evidence" value="ECO:0007669"/>
    <property type="project" value="UniProtKB-KW"/>
</dbReference>